<protein>
    <submittedName>
        <fullName evidence="2">Uncharacterized protein</fullName>
    </submittedName>
</protein>
<feature type="transmembrane region" description="Helical" evidence="1">
    <location>
        <begin position="37"/>
        <end position="60"/>
    </location>
</feature>
<organism evidence="2 3">
    <name type="scientific">Gymnopus androsaceus JB14</name>
    <dbReference type="NCBI Taxonomy" id="1447944"/>
    <lineage>
        <taxon>Eukaryota</taxon>
        <taxon>Fungi</taxon>
        <taxon>Dikarya</taxon>
        <taxon>Basidiomycota</taxon>
        <taxon>Agaricomycotina</taxon>
        <taxon>Agaricomycetes</taxon>
        <taxon>Agaricomycetidae</taxon>
        <taxon>Agaricales</taxon>
        <taxon>Marasmiineae</taxon>
        <taxon>Omphalotaceae</taxon>
        <taxon>Gymnopus</taxon>
    </lineage>
</organism>
<evidence type="ECO:0000313" key="2">
    <source>
        <dbReference type="EMBL" id="KAE9395168.1"/>
    </source>
</evidence>
<evidence type="ECO:0000256" key="1">
    <source>
        <dbReference type="SAM" id="Phobius"/>
    </source>
</evidence>
<evidence type="ECO:0000313" key="3">
    <source>
        <dbReference type="Proteomes" id="UP000799118"/>
    </source>
</evidence>
<dbReference type="EMBL" id="ML769536">
    <property type="protein sequence ID" value="KAE9395168.1"/>
    <property type="molecule type" value="Genomic_DNA"/>
</dbReference>
<name>A0A6A4HBZ4_9AGAR</name>
<keyword evidence="1" id="KW-0472">Membrane</keyword>
<reference evidence="2" key="1">
    <citation type="journal article" date="2019" name="Environ. Microbiol.">
        <title>Fungal ecological strategies reflected in gene transcription - a case study of two litter decomposers.</title>
        <authorList>
            <person name="Barbi F."/>
            <person name="Kohler A."/>
            <person name="Barry K."/>
            <person name="Baskaran P."/>
            <person name="Daum C."/>
            <person name="Fauchery L."/>
            <person name="Ihrmark K."/>
            <person name="Kuo A."/>
            <person name="LaButti K."/>
            <person name="Lipzen A."/>
            <person name="Morin E."/>
            <person name="Grigoriev I.V."/>
            <person name="Henrissat B."/>
            <person name="Lindahl B."/>
            <person name="Martin F."/>
        </authorList>
    </citation>
    <scope>NUCLEOTIDE SEQUENCE</scope>
    <source>
        <strain evidence="2">JB14</strain>
    </source>
</reference>
<proteinExistence type="predicted"/>
<keyword evidence="3" id="KW-1185">Reference proteome</keyword>
<accession>A0A6A4HBZ4</accession>
<dbReference type="Proteomes" id="UP000799118">
    <property type="component" value="Unassembled WGS sequence"/>
</dbReference>
<keyword evidence="1" id="KW-0812">Transmembrane</keyword>
<gene>
    <name evidence="2" type="ORF">BT96DRAFT_997859</name>
</gene>
<keyword evidence="1" id="KW-1133">Transmembrane helix</keyword>
<sequence length="66" mass="7096">MGIQASIVLKLHYSFTIIEGGFSKDIWAKQSDIPSQFAALVMILLSTHSLSIIVDVGIAASSNTFL</sequence>
<dbReference type="AlphaFoldDB" id="A0A6A4HBZ4"/>